<evidence type="ECO:0000256" key="2">
    <source>
        <dbReference type="ARBA" id="ARBA00022737"/>
    </source>
</evidence>
<evidence type="ECO:0000256" key="1">
    <source>
        <dbReference type="ARBA" id="ARBA00022574"/>
    </source>
</evidence>
<keyword evidence="1" id="KW-0853">WD repeat</keyword>
<comment type="caution">
    <text evidence="3">The sequence shown here is derived from an EMBL/GenBank/DDBJ whole genome shotgun (WGS) entry which is preliminary data.</text>
</comment>
<reference evidence="3" key="1">
    <citation type="submission" date="2022-03" db="EMBL/GenBank/DDBJ databases">
        <authorList>
            <person name="Tunstrom K."/>
        </authorList>
    </citation>
    <scope>NUCLEOTIDE SEQUENCE</scope>
</reference>
<keyword evidence="2" id="KW-0677">Repeat</keyword>
<evidence type="ECO:0000313" key="3">
    <source>
        <dbReference type="EMBL" id="CAH2101060.1"/>
    </source>
</evidence>
<sequence length="548" mass="61719">MMLYCMETIDTLIASLTHLRHTALSGALSLRVVCAHAAAALRRNTHPAYKCLAFAVLDFVAEALVLDDTEKLAAYCSRENVTPRPEFSLNYFDDAMVHLQEQVDAALSGVEVCEATRELRPGSGGHSAALGFLLLAAHLQRQCAHARSDLAQLYVELFSEGKHVGGLMASTMRLLARDVLDDTLESDIYRVPMHYWSAFEDMPPLDVYRWCDADTVGDLACFVLFETLGGQTVSEARDWANAQSTSVYITLRHIVRIVVAPLLQRRLLNQLSESAHELPDINLTFEWSCAAVHCELQLEEIILKLTLVLSAEHPLEPPIFRSFLLREPDINSIKLYLTYQLRPYSTRLVFIFEYFEKRDVGERGKDVFRRNDRERAELAGVHYLLGPGTLLLRRFAFRAVPTVSQQVSHYVPGRAESQTVHFAVRIVDTPVQLSMSCQTQLSQLLKLLQLLLLDVREAELISAYSLLGGVASHTHIRDMKILHIIRDAPPKLHGLCALSPCVDHCYVAYHGSSTVGEVQIFDAVHLVCARRWHVRTYDSNSQMKEQLN</sequence>
<organism evidence="3 4">
    <name type="scientific">Euphydryas editha</name>
    <name type="common">Edith's checkerspot</name>
    <dbReference type="NCBI Taxonomy" id="104508"/>
    <lineage>
        <taxon>Eukaryota</taxon>
        <taxon>Metazoa</taxon>
        <taxon>Ecdysozoa</taxon>
        <taxon>Arthropoda</taxon>
        <taxon>Hexapoda</taxon>
        <taxon>Insecta</taxon>
        <taxon>Pterygota</taxon>
        <taxon>Neoptera</taxon>
        <taxon>Endopterygota</taxon>
        <taxon>Lepidoptera</taxon>
        <taxon>Glossata</taxon>
        <taxon>Ditrysia</taxon>
        <taxon>Papilionoidea</taxon>
        <taxon>Nymphalidae</taxon>
        <taxon>Nymphalinae</taxon>
        <taxon>Euphydryas</taxon>
    </lineage>
</organism>
<protein>
    <submittedName>
        <fullName evidence="3">Uncharacterized protein</fullName>
    </submittedName>
</protein>
<accession>A0AAU9UW71</accession>
<gene>
    <name evidence="3" type="ORF">EEDITHA_LOCUS15854</name>
</gene>
<name>A0AAU9UW71_EUPED</name>
<dbReference type="AlphaFoldDB" id="A0AAU9UW71"/>
<dbReference type="Proteomes" id="UP001153954">
    <property type="component" value="Unassembled WGS sequence"/>
</dbReference>
<proteinExistence type="predicted"/>
<dbReference type="Pfam" id="PF21032">
    <property type="entry name" value="PROPPIN"/>
    <property type="match status" value="1"/>
</dbReference>
<dbReference type="EMBL" id="CAKOGL010000023">
    <property type="protein sequence ID" value="CAH2101060.1"/>
    <property type="molecule type" value="Genomic_DNA"/>
</dbReference>
<evidence type="ECO:0000313" key="4">
    <source>
        <dbReference type="Proteomes" id="UP001153954"/>
    </source>
</evidence>
<keyword evidence="4" id="KW-1185">Reference proteome</keyword>
<dbReference type="InterPro" id="IPR048720">
    <property type="entry name" value="PROPPIN"/>
</dbReference>